<dbReference type="Gene3D" id="3.40.630.10">
    <property type="entry name" value="Zn peptidases"/>
    <property type="match status" value="1"/>
</dbReference>
<dbReference type="PANTHER" id="PTHR11014:SF63">
    <property type="entry name" value="METALLOPEPTIDASE, PUTATIVE (AFU_ORTHOLOGUE AFUA_6G09600)-RELATED"/>
    <property type="match status" value="1"/>
</dbReference>
<dbReference type="Gene3D" id="3.30.70.360">
    <property type="match status" value="1"/>
</dbReference>
<protein>
    <submittedName>
        <fullName evidence="5">Amidohydrolase</fullName>
    </submittedName>
</protein>
<dbReference type="AlphaFoldDB" id="A0A6A7G1X3"/>
<feature type="binding site" evidence="3">
    <location>
        <position position="384"/>
    </location>
    <ligand>
        <name>Mn(2+)</name>
        <dbReference type="ChEBI" id="CHEBI:29035"/>
        <label>2</label>
    </ligand>
</feature>
<dbReference type="NCBIfam" id="TIGR01891">
    <property type="entry name" value="amidohydrolases"/>
    <property type="match status" value="1"/>
</dbReference>
<evidence type="ECO:0000259" key="4">
    <source>
        <dbReference type="Pfam" id="PF07687"/>
    </source>
</evidence>
<comment type="similarity">
    <text evidence="1">Belongs to the peptidase M20 family.</text>
</comment>
<evidence type="ECO:0000256" key="1">
    <source>
        <dbReference type="ARBA" id="ARBA00006153"/>
    </source>
</evidence>
<dbReference type="GO" id="GO:0016787">
    <property type="term" value="F:hydrolase activity"/>
    <property type="evidence" value="ECO:0007669"/>
    <property type="project" value="UniProtKB-KW"/>
</dbReference>
<keyword evidence="3" id="KW-0464">Manganese</keyword>
<evidence type="ECO:0000313" key="5">
    <source>
        <dbReference type="EMBL" id="LAC24938.1"/>
    </source>
</evidence>
<keyword evidence="3" id="KW-0479">Metal-binding</keyword>
<proteinExistence type="evidence at transcript level"/>
<feature type="binding site" evidence="3">
    <location>
        <position position="121"/>
    </location>
    <ligand>
        <name>Mn(2+)</name>
        <dbReference type="ChEBI" id="CHEBI:29035"/>
        <label>2</label>
    </ligand>
</feature>
<dbReference type="PIRSF" id="PIRSF005962">
    <property type="entry name" value="Pept_M20D_amidohydro"/>
    <property type="match status" value="1"/>
</dbReference>
<comment type="cofactor">
    <cofactor evidence="3">
        <name>Mn(2+)</name>
        <dbReference type="ChEBI" id="CHEBI:29035"/>
    </cofactor>
    <text evidence="3">The Mn(2+) ion enhances activity.</text>
</comment>
<dbReference type="FunFam" id="3.30.70.360:FF:000001">
    <property type="entry name" value="N-acetyldiaminopimelate deacetylase"/>
    <property type="match status" value="1"/>
</dbReference>
<dbReference type="InterPro" id="IPR011650">
    <property type="entry name" value="Peptidase_M20_dimer"/>
</dbReference>
<dbReference type="GO" id="GO:0046872">
    <property type="term" value="F:metal ion binding"/>
    <property type="evidence" value="ECO:0007669"/>
    <property type="project" value="UniProtKB-KW"/>
</dbReference>
<dbReference type="InterPro" id="IPR017439">
    <property type="entry name" value="Amidohydrolase"/>
</dbReference>
<dbReference type="EMBL" id="IACT01005795">
    <property type="protein sequence ID" value="LAC24938.1"/>
    <property type="molecule type" value="mRNA"/>
</dbReference>
<dbReference type="Pfam" id="PF07687">
    <property type="entry name" value="M20_dimer"/>
    <property type="match status" value="1"/>
</dbReference>
<feature type="domain" description="Peptidase M20 dimerisation" evidence="4">
    <location>
        <begin position="207"/>
        <end position="300"/>
    </location>
</feature>
<dbReference type="Pfam" id="PF01546">
    <property type="entry name" value="Peptidase_M20"/>
    <property type="match status" value="1"/>
</dbReference>
<feature type="binding site" evidence="3">
    <location>
        <position position="183"/>
    </location>
    <ligand>
        <name>Mn(2+)</name>
        <dbReference type="ChEBI" id="CHEBI:29035"/>
        <label>2</label>
    </ligand>
</feature>
<evidence type="ECO:0000256" key="2">
    <source>
        <dbReference type="ARBA" id="ARBA00022801"/>
    </source>
</evidence>
<dbReference type="PANTHER" id="PTHR11014">
    <property type="entry name" value="PEPTIDASE M20 FAMILY MEMBER"/>
    <property type="match status" value="1"/>
</dbReference>
<keyword evidence="2 5" id="KW-0378">Hydrolase</keyword>
<dbReference type="CDD" id="cd03886">
    <property type="entry name" value="M20_Acy1"/>
    <property type="match status" value="1"/>
</dbReference>
<name>A0A6A7G1X3_9CRUS</name>
<dbReference type="InterPro" id="IPR036264">
    <property type="entry name" value="Bact_exopeptidase_dim_dom"/>
</dbReference>
<reference evidence="5" key="1">
    <citation type="submission" date="2017-11" db="EMBL/GenBank/DDBJ databases">
        <title>The sensing device of the deep-sea amphipod.</title>
        <authorList>
            <person name="Kobayashi H."/>
            <person name="Nagahama T."/>
            <person name="Arai W."/>
            <person name="Sasagawa Y."/>
            <person name="Umeda M."/>
            <person name="Hayashi T."/>
            <person name="Nikaido I."/>
            <person name="Watanabe H."/>
            <person name="Oguri K."/>
            <person name="Kitazato H."/>
            <person name="Fujioka K."/>
            <person name="Kido Y."/>
            <person name="Takami H."/>
        </authorList>
    </citation>
    <scope>NUCLEOTIDE SEQUENCE</scope>
    <source>
        <tissue evidence="5">Whole body</tissue>
    </source>
</reference>
<dbReference type="SUPFAM" id="SSF53187">
    <property type="entry name" value="Zn-dependent exopeptidases"/>
    <property type="match status" value="1"/>
</dbReference>
<dbReference type="SUPFAM" id="SSF55031">
    <property type="entry name" value="Bacterial exopeptidase dimerisation domain"/>
    <property type="match status" value="1"/>
</dbReference>
<organism evidence="5">
    <name type="scientific">Hirondellea gigas</name>
    <dbReference type="NCBI Taxonomy" id="1518452"/>
    <lineage>
        <taxon>Eukaryota</taxon>
        <taxon>Metazoa</taxon>
        <taxon>Ecdysozoa</taxon>
        <taxon>Arthropoda</taxon>
        <taxon>Crustacea</taxon>
        <taxon>Multicrustacea</taxon>
        <taxon>Malacostraca</taxon>
        <taxon>Eumalacostraca</taxon>
        <taxon>Peracarida</taxon>
        <taxon>Amphipoda</taxon>
        <taxon>Amphilochidea</taxon>
        <taxon>Lysianassida</taxon>
        <taxon>Lysianassidira</taxon>
        <taxon>Lysianassoidea</taxon>
        <taxon>Lysianassidae</taxon>
        <taxon>Hirondellea</taxon>
    </lineage>
</organism>
<sequence>MKIKAGSENDESKGDLQQPIVNLLPEVLVLEASMIENRRRLHRNPETAFEEFETAAFIAERLRAFGMNVTEGVGRTGVVGILQGASPGKCIALRADMDALPLQEENDLEFKSEVDGKMHACGHDGHVAILLCVAEILSAQRDRLQGTLKFIFQPAEETFGGAFFMIQDGVLENPHVDEIYGLHLNTVWTYGTANVTLGPANASNDRIRITITGSGGHGASPQFTEDVIMIGAALISQLHTIVSRNISALDSAVLSVTLFNAGTTYNIIPETATMLASCRAFTADIRDLVLIRIQAICSGLAEAHGVEINVEFNPESPGYPPNINNSESMWRSVVTAMEKVVPDGVRTDYVSTGSEDFAFFTQERPACYFRVGIAPETNGEPSHHSPSFLMDERSLALAACVWVNLMRDVAVAKQSSKT</sequence>
<accession>A0A6A7G1X3</accession>
<feature type="binding site" evidence="3">
    <location>
        <position position="157"/>
    </location>
    <ligand>
        <name>Mn(2+)</name>
        <dbReference type="ChEBI" id="CHEBI:29035"/>
        <label>2</label>
    </ligand>
</feature>
<feature type="binding site" evidence="3">
    <location>
        <position position="123"/>
    </location>
    <ligand>
        <name>Mn(2+)</name>
        <dbReference type="ChEBI" id="CHEBI:29035"/>
        <label>2</label>
    </ligand>
</feature>
<evidence type="ECO:0000256" key="3">
    <source>
        <dbReference type="PIRSR" id="PIRSR005962-1"/>
    </source>
</evidence>
<dbReference type="InterPro" id="IPR002933">
    <property type="entry name" value="Peptidase_M20"/>
</dbReference>